<dbReference type="Pfam" id="PF12001">
    <property type="entry name" value="DUF3496"/>
    <property type="match status" value="1"/>
</dbReference>
<evidence type="ECO:0000256" key="1">
    <source>
        <dbReference type="SAM" id="Coils"/>
    </source>
</evidence>
<protein>
    <submittedName>
        <fullName evidence="3">ANR26 protein</fullName>
    </submittedName>
</protein>
<accession>A0A7K6E0H5</accession>
<feature type="coiled-coil region" evidence="1">
    <location>
        <begin position="9"/>
        <end position="68"/>
    </location>
</feature>
<evidence type="ECO:0000259" key="2">
    <source>
        <dbReference type="Pfam" id="PF12001"/>
    </source>
</evidence>
<comment type="caution">
    <text evidence="3">The sequence shown here is derived from an EMBL/GenBank/DDBJ whole genome shotgun (WGS) entry which is preliminary data.</text>
</comment>
<feature type="domain" description="DUF3496" evidence="2">
    <location>
        <begin position="116"/>
        <end position="174"/>
    </location>
</feature>
<reference evidence="3 4" key="1">
    <citation type="submission" date="2019-09" db="EMBL/GenBank/DDBJ databases">
        <title>Bird 10,000 Genomes (B10K) Project - Family phase.</title>
        <authorList>
            <person name="Zhang G."/>
        </authorList>
    </citation>
    <scope>NUCLEOTIDE SEQUENCE [LARGE SCALE GENOMIC DNA]</scope>
    <source>
        <strain evidence="3">B10K-DU-029-50</strain>
        <tissue evidence="3">Heart</tissue>
    </source>
</reference>
<sequence length="174" mass="21050">QVVELSQQLTMESKRSMQLEAQNRDLQEELSTLRGNCEELETSKCQLKEELEKLQHRLETNMVDHQQMEQYKREVEERADEDIRKKLLEVNLFLHAQAASQDRLEQIRSSHHASLRNQLKERIRDFECELNRIRNTQQEISFSREREMAELEMYTELYLEEVKTRRCLAKKLER</sequence>
<dbReference type="AlphaFoldDB" id="A0A7K6E0H5"/>
<organism evidence="3 4">
    <name type="scientific">Grantiella picta</name>
    <dbReference type="NCBI Taxonomy" id="266360"/>
    <lineage>
        <taxon>Eukaryota</taxon>
        <taxon>Metazoa</taxon>
        <taxon>Chordata</taxon>
        <taxon>Craniata</taxon>
        <taxon>Vertebrata</taxon>
        <taxon>Euteleostomi</taxon>
        <taxon>Archelosauria</taxon>
        <taxon>Archosauria</taxon>
        <taxon>Dinosauria</taxon>
        <taxon>Saurischia</taxon>
        <taxon>Theropoda</taxon>
        <taxon>Coelurosauria</taxon>
        <taxon>Aves</taxon>
        <taxon>Neognathae</taxon>
        <taxon>Neoaves</taxon>
        <taxon>Telluraves</taxon>
        <taxon>Australaves</taxon>
        <taxon>Passeriformes</taxon>
        <taxon>Meliphagoidea</taxon>
        <taxon>Meliphagidae</taxon>
        <taxon>Grantiella</taxon>
    </lineage>
</organism>
<keyword evidence="4" id="KW-1185">Reference proteome</keyword>
<gene>
    <name evidence="3" type="primary">Ankrd26</name>
    <name evidence="3" type="ORF">GRAPIC_R15593</name>
</gene>
<keyword evidence="1" id="KW-0175">Coiled coil</keyword>
<evidence type="ECO:0000313" key="4">
    <source>
        <dbReference type="Proteomes" id="UP000575029"/>
    </source>
</evidence>
<name>A0A7K6E0H5_9PASS</name>
<evidence type="ECO:0000313" key="3">
    <source>
        <dbReference type="EMBL" id="NWV32741.1"/>
    </source>
</evidence>
<feature type="non-terminal residue" evidence="3">
    <location>
        <position position="1"/>
    </location>
</feature>
<feature type="non-terminal residue" evidence="3">
    <location>
        <position position="174"/>
    </location>
</feature>
<proteinExistence type="predicted"/>
<dbReference type="EMBL" id="VZRM01001704">
    <property type="protein sequence ID" value="NWV32741.1"/>
    <property type="molecule type" value="Genomic_DNA"/>
</dbReference>
<dbReference type="Proteomes" id="UP000575029">
    <property type="component" value="Unassembled WGS sequence"/>
</dbReference>
<dbReference type="InterPro" id="IPR021885">
    <property type="entry name" value="DUF3496"/>
</dbReference>